<dbReference type="InterPro" id="IPR002110">
    <property type="entry name" value="Ankyrin_rpt"/>
</dbReference>
<feature type="repeat" description="ANK" evidence="3">
    <location>
        <begin position="40"/>
        <end position="72"/>
    </location>
</feature>
<dbReference type="GO" id="GO:0085020">
    <property type="term" value="P:protein K6-linked ubiquitination"/>
    <property type="evidence" value="ECO:0007669"/>
    <property type="project" value="TreeGrafter"/>
</dbReference>
<dbReference type="PROSITE" id="PS50297">
    <property type="entry name" value="ANK_REP_REGION"/>
    <property type="match status" value="2"/>
</dbReference>
<evidence type="ECO:0000256" key="3">
    <source>
        <dbReference type="PROSITE-ProRule" id="PRU00023"/>
    </source>
</evidence>
<protein>
    <submittedName>
        <fullName evidence="4">Ankyrin</fullName>
    </submittedName>
</protein>
<dbReference type="PANTHER" id="PTHR24171:SF8">
    <property type="entry name" value="BRCA1-ASSOCIATED RING DOMAIN PROTEIN 1"/>
    <property type="match status" value="1"/>
</dbReference>
<keyword evidence="5" id="KW-1185">Reference proteome</keyword>
<evidence type="ECO:0000256" key="2">
    <source>
        <dbReference type="ARBA" id="ARBA00023043"/>
    </source>
</evidence>
<dbReference type="Proteomes" id="UP000250140">
    <property type="component" value="Unassembled WGS sequence"/>
</dbReference>
<accession>A0A8E2JME5</accession>
<dbReference type="Pfam" id="PF00023">
    <property type="entry name" value="Ank"/>
    <property type="match status" value="1"/>
</dbReference>
<feature type="non-terminal residue" evidence="4">
    <location>
        <position position="1"/>
    </location>
</feature>
<dbReference type="SMART" id="SM00248">
    <property type="entry name" value="ANK"/>
    <property type="match status" value="3"/>
</dbReference>
<dbReference type="Pfam" id="PF12796">
    <property type="entry name" value="Ank_2"/>
    <property type="match status" value="1"/>
</dbReference>
<dbReference type="PROSITE" id="PS50088">
    <property type="entry name" value="ANK_REPEAT"/>
    <property type="match status" value="3"/>
</dbReference>
<dbReference type="SUPFAM" id="SSF48403">
    <property type="entry name" value="Ankyrin repeat"/>
    <property type="match status" value="1"/>
</dbReference>
<feature type="non-terminal residue" evidence="4">
    <location>
        <position position="141"/>
    </location>
</feature>
<evidence type="ECO:0000256" key="1">
    <source>
        <dbReference type="ARBA" id="ARBA00022737"/>
    </source>
</evidence>
<keyword evidence="2 3" id="KW-0040">ANK repeat</keyword>
<reference evidence="4 5" key="1">
    <citation type="journal article" date="2016" name="Nat. Commun.">
        <title>Ectomycorrhizal ecology is imprinted in the genome of the dominant symbiotic fungus Cenococcum geophilum.</title>
        <authorList>
            <consortium name="DOE Joint Genome Institute"/>
            <person name="Peter M."/>
            <person name="Kohler A."/>
            <person name="Ohm R.A."/>
            <person name="Kuo A."/>
            <person name="Krutzmann J."/>
            <person name="Morin E."/>
            <person name="Arend M."/>
            <person name="Barry K.W."/>
            <person name="Binder M."/>
            <person name="Choi C."/>
            <person name="Clum A."/>
            <person name="Copeland A."/>
            <person name="Grisel N."/>
            <person name="Haridas S."/>
            <person name="Kipfer T."/>
            <person name="LaButti K."/>
            <person name="Lindquist E."/>
            <person name="Lipzen A."/>
            <person name="Maire R."/>
            <person name="Meier B."/>
            <person name="Mihaltcheva S."/>
            <person name="Molinier V."/>
            <person name="Murat C."/>
            <person name="Poggeler S."/>
            <person name="Quandt C.A."/>
            <person name="Sperisen C."/>
            <person name="Tritt A."/>
            <person name="Tisserant E."/>
            <person name="Crous P.W."/>
            <person name="Henrissat B."/>
            <person name="Nehls U."/>
            <person name="Egli S."/>
            <person name="Spatafora J.W."/>
            <person name="Grigoriev I.V."/>
            <person name="Martin F.M."/>
        </authorList>
    </citation>
    <scope>NUCLEOTIDE SEQUENCE [LARGE SCALE GENOMIC DNA]</scope>
    <source>
        <strain evidence="4 5">CBS 207.34</strain>
    </source>
</reference>
<dbReference type="EMBL" id="KV750950">
    <property type="protein sequence ID" value="OCL02478.1"/>
    <property type="molecule type" value="Genomic_DNA"/>
</dbReference>
<feature type="repeat" description="ANK" evidence="3">
    <location>
        <begin position="7"/>
        <end position="39"/>
    </location>
</feature>
<sequence>INDIDWQGRTALSWAAARGDAHSVQLLLSHGADPNLSSCKGSSPLQFSARARTPDCMELLLAAGADIEQQNAWSQTAMTYVTTLSDEPRLLEPLLRAGADVNHGDVKGWTALMKAVDRDNPRLVKRLLVHGARFGEVDGWG</sequence>
<dbReference type="InterPro" id="IPR036770">
    <property type="entry name" value="Ankyrin_rpt-contain_sf"/>
</dbReference>
<evidence type="ECO:0000313" key="4">
    <source>
        <dbReference type="EMBL" id="OCL02478.1"/>
    </source>
</evidence>
<feature type="repeat" description="ANK" evidence="3">
    <location>
        <begin position="107"/>
        <end position="139"/>
    </location>
</feature>
<dbReference type="Gene3D" id="1.25.40.20">
    <property type="entry name" value="Ankyrin repeat-containing domain"/>
    <property type="match status" value="2"/>
</dbReference>
<keyword evidence="1" id="KW-0677">Repeat</keyword>
<dbReference type="OrthoDB" id="5431422at2759"/>
<dbReference type="AlphaFoldDB" id="A0A8E2JME5"/>
<gene>
    <name evidence="4" type="ORF">AOQ84DRAFT_267087</name>
</gene>
<evidence type="ECO:0000313" key="5">
    <source>
        <dbReference type="Proteomes" id="UP000250140"/>
    </source>
</evidence>
<name>A0A8E2JME5_9PEZI</name>
<organism evidence="4 5">
    <name type="scientific">Glonium stellatum</name>
    <dbReference type="NCBI Taxonomy" id="574774"/>
    <lineage>
        <taxon>Eukaryota</taxon>
        <taxon>Fungi</taxon>
        <taxon>Dikarya</taxon>
        <taxon>Ascomycota</taxon>
        <taxon>Pezizomycotina</taxon>
        <taxon>Dothideomycetes</taxon>
        <taxon>Pleosporomycetidae</taxon>
        <taxon>Gloniales</taxon>
        <taxon>Gloniaceae</taxon>
        <taxon>Glonium</taxon>
    </lineage>
</organism>
<dbReference type="GO" id="GO:0004842">
    <property type="term" value="F:ubiquitin-protein transferase activity"/>
    <property type="evidence" value="ECO:0007669"/>
    <property type="project" value="TreeGrafter"/>
</dbReference>
<dbReference type="PANTHER" id="PTHR24171">
    <property type="entry name" value="ANKYRIN REPEAT DOMAIN-CONTAINING PROTEIN 39-RELATED"/>
    <property type="match status" value="1"/>
</dbReference>
<proteinExistence type="predicted"/>